<dbReference type="HOGENOM" id="CLU_017038_0_1_7"/>
<dbReference type="KEGG" id="acp:A2cp1_2004"/>
<dbReference type="NCBIfam" id="NF006412">
    <property type="entry name" value="PRK08659.1"/>
    <property type="match status" value="1"/>
</dbReference>
<reference evidence="4" key="1">
    <citation type="submission" date="2009-01" db="EMBL/GenBank/DDBJ databases">
        <title>Complete sequence of Anaeromyxobacter dehalogenans 2CP-1.</title>
        <authorList>
            <consortium name="US DOE Joint Genome Institute"/>
            <person name="Lucas S."/>
            <person name="Copeland A."/>
            <person name="Lapidus A."/>
            <person name="Glavina del Rio T."/>
            <person name="Dalin E."/>
            <person name="Tice H."/>
            <person name="Bruce D."/>
            <person name="Goodwin L."/>
            <person name="Pitluck S."/>
            <person name="Saunders E."/>
            <person name="Brettin T."/>
            <person name="Detter J.C."/>
            <person name="Han C."/>
            <person name="Larimer F."/>
            <person name="Land M."/>
            <person name="Hauser L."/>
            <person name="Kyrpides N."/>
            <person name="Ovchinnikova G."/>
            <person name="Beliaev A.S."/>
            <person name="Richardson P."/>
        </authorList>
    </citation>
    <scope>NUCLEOTIDE SEQUENCE</scope>
    <source>
        <strain evidence="4">2CP-1</strain>
    </source>
</reference>
<dbReference type="InterPro" id="IPR002880">
    <property type="entry name" value="Pyrv_Fd/Flavodoxin_OxRdtase_N"/>
</dbReference>
<dbReference type="PANTHER" id="PTHR43088">
    <property type="entry name" value="SUBUNIT OF PYRUVATE:FLAVODOXIN OXIDOREDUCTASE-RELATED"/>
    <property type="match status" value="1"/>
</dbReference>
<evidence type="ECO:0000259" key="3">
    <source>
        <dbReference type="Pfam" id="PF17147"/>
    </source>
</evidence>
<gene>
    <name evidence="4" type="ordered locus">A2cp1_2004</name>
</gene>
<dbReference type="AlphaFoldDB" id="B8J846"/>
<dbReference type="SUPFAM" id="SSF52922">
    <property type="entry name" value="TK C-terminal domain-like"/>
    <property type="match status" value="1"/>
</dbReference>
<keyword evidence="4" id="KW-0670">Pyruvate</keyword>
<dbReference type="Pfam" id="PF17147">
    <property type="entry name" value="PFOR_II"/>
    <property type="match status" value="1"/>
</dbReference>
<sequence length="388" mass="42195">MSNANSSGTLTGSHYLDGDHACSEGAIAAGCRFASGYPITPSTEVVERLSARFPRVGGRFIQLEDELGASIALLGAVWGGAKACTVTSGPGFSLMMEHIGYAAITETPCVYINVQRAGPSTGLPTQPAQGDMMQARFGSHGDYRLIALCPNSPQECFDLTVEAFNLAEEFRVPVLVMLDEVVGHMTEKVVIPPAEQIKVSERRYTKKKPGEGFKLFEAQNGSMVPEMVKAGDGYRIHVTGLTHDERGYPAMNVPTHEKMQLRLQDKIVENADRIVRWEEKDLDGADVVVVSFGITSRVAERAIKAAREQGVKVGSFRLITAWPFPEKQIAELSKKVKAFVVPELNLGQMALEVERVVAGRTKVVPVPHVGGTVHNPETILNKILESVR</sequence>
<evidence type="ECO:0000259" key="2">
    <source>
        <dbReference type="Pfam" id="PF01855"/>
    </source>
</evidence>
<dbReference type="GO" id="GO:0016491">
    <property type="term" value="F:oxidoreductase activity"/>
    <property type="evidence" value="ECO:0007669"/>
    <property type="project" value="UniProtKB-KW"/>
</dbReference>
<evidence type="ECO:0000256" key="1">
    <source>
        <dbReference type="ARBA" id="ARBA00023002"/>
    </source>
</evidence>
<dbReference type="Proteomes" id="UP000007089">
    <property type="component" value="Chromosome"/>
</dbReference>
<dbReference type="Gene3D" id="3.40.50.970">
    <property type="match status" value="1"/>
</dbReference>
<dbReference type="InterPro" id="IPR029061">
    <property type="entry name" value="THDP-binding"/>
</dbReference>
<dbReference type="Gene3D" id="3.40.50.920">
    <property type="match status" value="1"/>
</dbReference>
<dbReference type="CDD" id="cd07034">
    <property type="entry name" value="TPP_PYR_PFOR_IOR-alpha_like"/>
    <property type="match status" value="1"/>
</dbReference>
<feature type="domain" description="Pyruvate flavodoxin/ferredoxin oxidoreductase pyrimidine binding" evidence="2">
    <location>
        <begin position="24"/>
        <end position="259"/>
    </location>
</feature>
<dbReference type="InterPro" id="IPR033412">
    <property type="entry name" value="PFOR_II"/>
</dbReference>
<proteinExistence type="predicted"/>
<evidence type="ECO:0000313" key="4">
    <source>
        <dbReference type="EMBL" id="ACL65345.1"/>
    </source>
</evidence>
<organism evidence="4 5">
    <name type="scientific">Anaeromyxobacter dehalogenans (strain ATCC BAA-258 / DSM 21875 / 2CP-1)</name>
    <dbReference type="NCBI Taxonomy" id="455488"/>
    <lineage>
        <taxon>Bacteria</taxon>
        <taxon>Pseudomonadati</taxon>
        <taxon>Myxococcota</taxon>
        <taxon>Myxococcia</taxon>
        <taxon>Myxococcales</taxon>
        <taxon>Cystobacterineae</taxon>
        <taxon>Anaeromyxobacteraceae</taxon>
        <taxon>Anaeromyxobacter</taxon>
    </lineage>
</organism>
<dbReference type="PANTHER" id="PTHR43088:SF1">
    <property type="entry name" value="SUBUNIT OF PYRUVATE:FLAVODOXIN OXIDOREDUCTASE"/>
    <property type="match status" value="1"/>
</dbReference>
<name>B8J846_ANAD2</name>
<dbReference type="Pfam" id="PF01855">
    <property type="entry name" value="POR_N"/>
    <property type="match status" value="1"/>
</dbReference>
<keyword evidence="1" id="KW-0560">Oxidoreductase</keyword>
<dbReference type="EMBL" id="CP001359">
    <property type="protein sequence ID" value="ACL65345.1"/>
    <property type="molecule type" value="Genomic_DNA"/>
</dbReference>
<accession>B8J846</accession>
<dbReference type="SUPFAM" id="SSF52518">
    <property type="entry name" value="Thiamin diphosphate-binding fold (THDP-binding)"/>
    <property type="match status" value="1"/>
</dbReference>
<dbReference type="FunFam" id="3.40.50.970:FF:000022">
    <property type="entry name" value="2-oxoglutarate ferredoxin oxidoreductase alpha subunit"/>
    <property type="match status" value="1"/>
</dbReference>
<dbReference type="InterPro" id="IPR052368">
    <property type="entry name" value="2-oxoacid_oxidoreductase"/>
</dbReference>
<protein>
    <submittedName>
        <fullName evidence="4">Pyruvate flavodoxin/ferredoxin oxidoreductase domain protein</fullName>
    </submittedName>
</protein>
<dbReference type="RefSeq" id="WP_012633240.1">
    <property type="nucleotide sequence ID" value="NC_011891.1"/>
</dbReference>
<dbReference type="InterPro" id="IPR009014">
    <property type="entry name" value="Transketo_C/PFOR_II"/>
</dbReference>
<dbReference type="FunFam" id="3.40.50.920:FF:000013">
    <property type="entry name" value="Ferredoxin oxidoreductase alpha subunit"/>
    <property type="match status" value="1"/>
</dbReference>
<keyword evidence="5" id="KW-1185">Reference proteome</keyword>
<evidence type="ECO:0000313" key="5">
    <source>
        <dbReference type="Proteomes" id="UP000007089"/>
    </source>
</evidence>
<feature type="domain" description="Pyruvate:ferredoxin oxidoreductase core" evidence="3">
    <location>
        <begin position="285"/>
        <end position="379"/>
    </location>
</feature>